<keyword evidence="1" id="KW-0472">Membrane</keyword>
<keyword evidence="1" id="KW-0812">Transmembrane</keyword>
<evidence type="ECO:0000256" key="1">
    <source>
        <dbReference type="SAM" id="Phobius"/>
    </source>
</evidence>
<evidence type="ECO:0000313" key="3">
    <source>
        <dbReference type="Proteomes" id="UP000276215"/>
    </source>
</evidence>
<dbReference type="EMBL" id="ML120360">
    <property type="protein sequence ID" value="RPB04058.1"/>
    <property type="molecule type" value="Genomic_DNA"/>
</dbReference>
<name>A0A3N4K3H0_9PEZI</name>
<evidence type="ECO:0000313" key="2">
    <source>
        <dbReference type="EMBL" id="RPB04058.1"/>
    </source>
</evidence>
<reference evidence="2 3" key="1">
    <citation type="journal article" date="2018" name="Nat. Ecol. Evol.">
        <title>Pezizomycetes genomes reveal the molecular basis of ectomycorrhizal truffle lifestyle.</title>
        <authorList>
            <person name="Murat C."/>
            <person name="Payen T."/>
            <person name="Noel B."/>
            <person name="Kuo A."/>
            <person name="Morin E."/>
            <person name="Chen J."/>
            <person name="Kohler A."/>
            <person name="Krizsan K."/>
            <person name="Balestrini R."/>
            <person name="Da Silva C."/>
            <person name="Montanini B."/>
            <person name="Hainaut M."/>
            <person name="Levati E."/>
            <person name="Barry K.W."/>
            <person name="Belfiori B."/>
            <person name="Cichocki N."/>
            <person name="Clum A."/>
            <person name="Dockter R.B."/>
            <person name="Fauchery L."/>
            <person name="Guy J."/>
            <person name="Iotti M."/>
            <person name="Le Tacon F."/>
            <person name="Lindquist E.A."/>
            <person name="Lipzen A."/>
            <person name="Malagnac F."/>
            <person name="Mello A."/>
            <person name="Molinier V."/>
            <person name="Miyauchi S."/>
            <person name="Poulain J."/>
            <person name="Riccioni C."/>
            <person name="Rubini A."/>
            <person name="Sitrit Y."/>
            <person name="Splivallo R."/>
            <person name="Traeger S."/>
            <person name="Wang M."/>
            <person name="Zifcakova L."/>
            <person name="Wipf D."/>
            <person name="Zambonelli A."/>
            <person name="Paolocci F."/>
            <person name="Nowrousian M."/>
            <person name="Ottonello S."/>
            <person name="Baldrian P."/>
            <person name="Spatafora J.W."/>
            <person name="Henrissat B."/>
            <person name="Nagy L.G."/>
            <person name="Aury J.M."/>
            <person name="Wincker P."/>
            <person name="Grigoriev I.V."/>
            <person name="Bonfante P."/>
            <person name="Martin F.M."/>
        </authorList>
    </citation>
    <scope>NUCLEOTIDE SEQUENCE [LARGE SCALE GENOMIC DNA]</scope>
    <source>
        <strain evidence="2 3">120613-1</strain>
    </source>
</reference>
<keyword evidence="1" id="KW-1133">Transmembrane helix</keyword>
<keyword evidence="3" id="KW-1185">Reference proteome</keyword>
<protein>
    <submittedName>
        <fullName evidence="2">Uncharacterized protein</fullName>
    </submittedName>
</protein>
<sequence length="65" mass="7397">MSHHFLHSCWQLSQKVPGCKKFCGRCHGRLRISRFSRGSVTVLRIRFSGINLISVGLVFKLLAIL</sequence>
<feature type="transmembrane region" description="Helical" evidence="1">
    <location>
        <begin position="43"/>
        <end position="64"/>
    </location>
</feature>
<dbReference type="Proteomes" id="UP000276215">
    <property type="component" value="Unassembled WGS sequence"/>
</dbReference>
<gene>
    <name evidence="2" type="ORF">L873DRAFT_48148</name>
</gene>
<organism evidence="2 3">
    <name type="scientific">Choiromyces venosus 120613-1</name>
    <dbReference type="NCBI Taxonomy" id="1336337"/>
    <lineage>
        <taxon>Eukaryota</taxon>
        <taxon>Fungi</taxon>
        <taxon>Dikarya</taxon>
        <taxon>Ascomycota</taxon>
        <taxon>Pezizomycotina</taxon>
        <taxon>Pezizomycetes</taxon>
        <taxon>Pezizales</taxon>
        <taxon>Tuberaceae</taxon>
        <taxon>Choiromyces</taxon>
    </lineage>
</organism>
<accession>A0A3N4K3H0</accession>
<proteinExistence type="predicted"/>
<dbReference type="AlphaFoldDB" id="A0A3N4K3H0"/>